<accession>H2C050</accession>
<gene>
    <name evidence="2" type="ORF">Gilli_1774</name>
</gene>
<dbReference type="OrthoDB" id="9788881at2"/>
<proteinExistence type="predicted"/>
<feature type="domain" description="Transposase IS200-like" evidence="1">
    <location>
        <begin position="9"/>
        <end position="148"/>
    </location>
</feature>
<dbReference type="GO" id="GO:0006313">
    <property type="term" value="P:DNA transposition"/>
    <property type="evidence" value="ECO:0007669"/>
    <property type="project" value="InterPro"/>
</dbReference>
<dbReference type="RefSeq" id="WP_006988727.1">
    <property type="nucleotide sequence ID" value="NZ_JH594606.1"/>
</dbReference>
<name>H2C050_GILLR</name>
<keyword evidence="3" id="KW-1185">Reference proteome</keyword>
<dbReference type="PANTHER" id="PTHR36966:SF1">
    <property type="entry name" value="REP-ASSOCIATED TYROSINE TRANSPOSASE"/>
    <property type="match status" value="1"/>
</dbReference>
<dbReference type="GO" id="GO:0004803">
    <property type="term" value="F:transposase activity"/>
    <property type="evidence" value="ECO:0007669"/>
    <property type="project" value="InterPro"/>
</dbReference>
<dbReference type="NCBIfam" id="NF047646">
    <property type="entry name" value="REP_Tyr_transpos"/>
    <property type="match status" value="1"/>
</dbReference>
<dbReference type="Proteomes" id="UP000003844">
    <property type="component" value="Unassembled WGS sequence"/>
</dbReference>
<dbReference type="HOGENOM" id="CLU_068226_5_1_10"/>
<dbReference type="EMBL" id="JH594606">
    <property type="protein sequence ID" value="EHQ02417.1"/>
    <property type="molecule type" value="Genomic_DNA"/>
</dbReference>
<dbReference type="InterPro" id="IPR002686">
    <property type="entry name" value="Transposase_17"/>
</dbReference>
<dbReference type="Pfam" id="PF01797">
    <property type="entry name" value="Y1_Tnp"/>
    <property type="match status" value="1"/>
</dbReference>
<dbReference type="SUPFAM" id="SSF143422">
    <property type="entry name" value="Transposase IS200-like"/>
    <property type="match status" value="1"/>
</dbReference>
<evidence type="ECO:0000313" key="2">
    <source>
        <dbReference type="EMBL" id="EHQ02417.1"/>
    </source>
</evidence>
<protein>
    <recommendedName>
        <fullName evidence="1">Transposase IS200-like domain-containing protein</fullName>
    </recommendedName>
</protein>
<dbReference type="InterPro" id="IPR036515">
    <property type="entry name" value="Transposase_17_sf"/>
</dbReference>
<dbReference type="InterPro" id="IPR052715">
    <property type="entry name" value="RAYT_transposase"/>
</dbReference>
<dbReference type="Gene3D" id="3.30.70.1290">
    <property type="entry name" value="Transposase IS200-like"/>
    <property type="match status" value="1"/>
</dbReference>
<evidence type="ECO:0000313" key="3">
    <source>
        <dbReference type="Proteomes" id="UP000003844"/>
    </source>
</evidence>
<dbReference type="PANTHER" id="PTHR36966">
    <property type="entry name" value="REP-ASSOCIATED TYROSINE TRANSPOSASE"/>
    <property type="match status" value="1"/>
</dbReference>
<reference evidence="3" key="1">
    <citation type="journal article" date="2012" name="Stand. Genomic Sci.">
        <title>Genome sequence of the Antarctic rhodopsins-containing flavobacterium Gillisia limnaea type strain (R-8282(T)).</title>
        <authorList>
            <person name="Riedel T."/>
            <person name="Held B."/>
            <person name="Nolan M."/>
            <person name="Lucas S."/>
            <person name="Lapidus A."/>
            <person name="Tice H."/>
            <person name="Del Rio T.G."/>
            <person name="Cheng J.F."/>
            <person name="Han C."/>
            <person name="Tapia R."/>
            <person name="Goodwin L.A."/>
            <person name="Pitluck S."/>
            <person name="Liolios K."/>
            <person name="Mavromatis K."/>
            <person name="Pagani I."/>
            <person name="Ivanova N."/>
            <person name="Mikhailova N."/>
            <person name="Pati A."/>
            <person name="Chen A."/>
            <person name="Palaniappan K."/>
            <person name="Land M."/>
            <person name="Rohde M."/>
            <person name="Tindall B.J."/>
            <person name="Detter J.C."/>
            <person name="Goker M."/>
            <person name="Bristow J."/>
            <person name="Eisen J.A."/>
            <person name="Markowitz V."/>
            <person name="Hugenholtz P."/>
            <person name="Kyrpides N.C."/>
            <person name="Klenk H.P."/>
            <person name="Woyke T."/>
        </authorList>
    </citation>
    <scope>NUCLEOTIDE SEQUENCE [LARGE SCALE GENOMIC DNA]</scope>
    <source>
        <strain evidence="3">DSM 15749 / LMG 21470 / R-8282</strain>
    </source>
</reference>
<dbReference type="AlphaFoldDB" id="H2C050"/>
<evidence type="ECO:0000259" key="1">
    <source>
        <dbReference type="SMART" id="SM01321"/>
    </source>
</evidence>
<dbReference type="eggNOG" id="COG1943">
    <property type="taxonomic scope" value="Bacteria"/>
</dbReference>
<dbReference type="GO" id="GO:0043565">
    <property type="term" value="F:sequence-specific DNA binding"/>
    <property type="evidence" value="ECO:0007669"/>
    <property type="project" value="TreeGrafter"/>
</dbReference>
<organism evidence="2 3">
    <name type="scientific">Gillisia limnaea (strain DSM 15749 / LMG 21470 / R-8282)</name>
    <dbReference type="NCBI Taxonomy" id="865937"/>
    <lineage>
        <taxon>Bacteria</taxon>
        <taxon>Pseudomonadati</taxon>
        <taxon>Bacteroidota</taxon>
        <taxon>Flavobacteriia</taxon>
        <taxon>Flavobacteriales</taxon>
        <taxon>Flavobacteriaceae</taxon>
        <taxon>Gillisia</taxon>
    </lineage>
</organism>
<sequence>MSTKYKATEPEGVYFVTITVVGWIDVFTRESQKKVLIESLKYCQKEKGLEVYAYCIMTNHIHMICKGAGEIGLAQIIRDFKKFTSKRIINIIEEEPESRRKWMLNYLEDVCKHLKRDQKYKVWKDGYHAEILYSRKFLLQKLHYIHNNPVKARIVDKPEHYLFSSARNYAGLDEELEVVLIDLF</sequence>
<dbReference type="SMART" id="SM01321">
    <property type="entry name" value="Y1_Tnp"/>
    <property type="match status" value="1"/>
</dbReference>